<name>A0A6P7XBW9_9AMPH</name>
<dbReference type="InterPro" id="IPR018247">
    <property type="entry name" value="EF_Hand_1_Ca_BS"/>
</dbReference>
<proteinExistence type="predicted"/>
<keyword evidence="3" id="KW-0677">Repeat</keyword>
<feature type="domain" description="EF-hand" evidence="5">
    <location>
        <begin position="490"/>
        <end position="525"/>
    </location>
</feature>
<dbReference type="GeneID" id="115462199"/>
<dbReference type="Pfam" id="PF08976">
    <property type="entry name" value="EF-hand_11"/>
    <property type="match status" value="1"/>
</dbReference>
<feature type="domain" description="EF-hand" evidence="5">
    <location>
        <begin position="376"/>
        <end position="411"/>
    </location>
</feature>
<sequence>MSKAELERKTSLSIEKWLKDKFREGFKHMKEEFEKHDPEKMGKVEKEDFLSVLEKFDLHLKKEHLNLFLARCDLENNLSGISYMDFLRNFQDRSDRGITHKILSNPKHKFHRECAISPASTLTAVEVKLMNLFQSDFLSLLAMFQKIDKLERNVISQQEFQAAIECRFGLELTDEELERLLDRSPLDEDGNVRYLQFMAMFDSWRGVPSLFDEKSIGGLKCQFDDEGKILKHRNAYSSVEGHDSGRTPEQLFKIIKNLLHKNYSAIEKEFEELDEMNSRRLTQENMYFLLKRFNINPEITLGEIRRLWQTLITNQDRTLDFLEFVRHFGFSPKSACFPNAKINPPKKGDSDFKICSKKLNCDSNILVDRVRAKVELFWDDLKREFEDLDPYHTGFVSKEEFKDILTELCVHLNEYECEMLMKKFAVNEDGRVSYVEFLQPFALRRQTWRNVNNMEAVMQAAAGEPYQFKAGAPPEALETLTARIRKQLQGEWKTLRRAFKKLDTDSSGYLSLPEFRSVLKLCNLILDEDEVYHIMSKYDQNLNGQIHYKSFLEEACKKRQRSSNGKSVSSAP</sequence>
<dbReference type="AlphaFoldDB" id="A0A6P7XBW9"/>
<feature type="domain" description="EF-hand" evidence="5">
    <location>
        <begin position="24"/>
        <end position="59"/>
    </location>
</feature>
<dbReference type="RefSeq" id="XP_030048075.1">
    <property type="nucleotide sequence ID" value="XM_030192215.1"/>
</dbReference>
<keyword evidence="4" id="KW-0106">Calcium</keyword>
<dbReference type="KEGG" id="muo:115462199"/>
<dbReference type="Pfam" id="PF13499">
    <property type="entry name" value="EF-hand_7"/>
    <property type="match status" value="2"/>
</dbReference>
<dbReference type="InterPro" id="IPR002048">
    <property type="entry name" value="EF_hand_dom"/>
</dbReference>
<dbReference type="PROSITE" id="PS50222">
    <property type="entry name" value="EF_HAND_2"/>
    <property type="match status" value="3"/>
</dbReference>
<dbReference type="InParanoid" id="A0A6P7XBW9"/>
<dbReference type="InterPro" id="IPR015070">
    <property type="entry name" value="EF_hand_DJBP"/>
</dbReference>
<gene>
    <name evidence="7" type="primary">LOC115462199</name>
</gene>
<dbReference type="GO" id="GO:0005509">
    <property type="term" value="F:calcium ion binding"/>
    <property type="evidence" value="ECO:0007669"/>
    <property type="project" value="InterPro"/>
</dbReference>
<evidence type="ECO:0000259" key="5">
    <source>
        <dbReference type="PROSITE" id="PS50222"/>
    </source>
</evidence>
<keyword evidence="1" id="KW-0597">Phosphoprotein</keyword>
<dbReference type="SMART" id="SM00054">
    <property type="entry name" value="EFh"/>
    <property type="match status" value="7"/>
</dbReference>
<evidence type="ECO:0000256" key="2">
    <source>
        <dbReference type="ARBA" id="ARBA00022723"/>
    </source>
</evidence>
<keyword evidence="2" id="KW-0479">Metal-binding</keyword>
<evidence type="ECO:0000313" key="6">
    <source>
        <dbReference type="Proteomes" id="UP000515156"/>
    </source>
</evidence>
<protein>
    <submittedName>
        <fullName evidence="7">EF-hand calcium-binding domain-containing protein 6-like</fullName>
    </submittedName>
</protein>
<dbReference type="PROSITE" id="PS00018">
    <property type="entry name" value="EF_HAND_1"/>
    <property type="match status" value="1"/>
</dbReference>
<dbReference type="Gene3D" id="1.10.238.10">
    <property type="entry name" value="EF-hand"/>
    <property type="match status" value="5"/>
</dbReference>
<dbReference type="SUPFAM" id="SSF47473">
    <property type="entry name" value="EF-hand"/>
    <property type="match status" value="3"/>
</dbReference>
<dbReference type="OrthoDB" id="26525at2759"/>
<evidence type="ECO:0000256" key="1">
    <source>
        <dbReference type="ARBA" id="ARBA00022553"/>
    </source>
</evidence>
<organism evidence="6 7">
    <name type="scientific">Microcaecilia unicolor</name>
    <dbReference type="NCBI Taxonomy" id="1415580"/>
    <lineage>
        <taxon>Eukaryota</taxon>
        <taxon>Metazoa</taxon>
        <taxon>Chordata</taxon>
        <taxon>Craniata</taxon>
        <taxon>Vertebrata</taxon>
        <taxon>Euteleostomi</taxon>
        <taxon>Amphibia</taxon>
        <taxon>Gymnophiona</taxon>
        <taxon>Siphonopidae</taxon>
        <taxon>Microcaecilia</taxon>
    </lineage>
</organism>
<accession>A0A6P7XBW9</accession>
<reference evidence="7" key="1">
    <citation type="submission" date="2025-08" db="UniProtKB">
        <authorList>
            <consortium name="RefSeq"/>
        </authorList>
    </citation>
    <scope>IDENTIFICATION</scope>
</reference>
<dbReference type="InterPro" id="IPR011992">
    <property type="entry name" value="EF-hand-dom_pair"/>
</dbReference>
<evidence type="ECO:0000313" key="7">
    <source>
        <dbReference type="RefSeq" id="XP_030048075.1"/>
    </source>
</evidence>
<evidence type="ECO:0000256" key="4">
    <source>
        <dbReference type="ARBA" id="ARBA00022837"/>
    </source>
</evidence>
<dbReference type="CDD" id="cd00051">
    <property type="entry name" value="EFh"/>
    <property type="match status" value="2"/>
</dbReference>
<dbReference type="PANTHER" id="PTHR20875:SF6">
    <property type="entry name" value="EF-HAND CALCIUM-BINDING DOMAIN-CONTAINING PROTEIN 6 ISOFORM X1"/>
    <property type="match status" value="1"/>
</dbReference>
<dbReference type="PANTHER" id="PTHR20875">
    <property type="entry name" value="EF-HAND CALCIUM-BINDING DOMAIN-CONTAINING PROTEIN 6-RELATED"/>
    <property type="match status" value="1"/>
</dbReference>
<evidence type="ECO:0000256" key="3">
    <source>
        <dbReference type="ARBA" id="ARBA00022737"/>
    </source>
</evidence>
<keyword evidence="6" id="KW-1185">Reference proteome</keyword>
<dbReference type="InterPro" id="IPR052603">
    <property type="entry name" value="EFCB6"/>
</dbReference>
<dbReference type="Proteomes" id="UP000515156">
    <property type="component" value="Chromosome 2"/>
</dbReference>